<evidence type="ECO:0000256" key="6">
    <source>
        <dbReference type="PIRSR" id="PIRSR004869-50"/>
    </source>
</evidence>
<dbReference type="EMBL" id="CP062796">
    <property type="protein sequence ID" value="QUL97665.1"/>
    <property type="molecule type" value="Genomic_DNA"/>
</dbReference>
<comment type="cofactor">
    <cofactor evidence="6">
        <name>[4Fe-4S] cluster</name>
        <dbReference type="ChEBI" id="CHEBI:49883"/>
    </cofactor>
    <text evidence="6">Binds 1 [4Fe-4S] cluster. The cluster is coordinated with 3 cysteines and an exchangeable S-adenosyl-L-methionine.</text>
</comment>
<dbReference type="GO" id="GO:0003824">
    <property type="term" value="F:catalytic activity"/>
    <property type="evidence" value="ECO:0007669"/>
    <property type="project" value="InterPro"/>
</dbReference>
<dbReference type="InterPro" id="IPR013785">
    <property type="entry name" value="Aldolase_TIM"/>
</dbReference>
<dbReference type="KEGG" id="fcz:IMF26_05945"/>
<gene>
    <name evidence="8" type="primary">amrS</name>
    <name evidence="8" type="ORF">IMF26_05945</name>
</gene>
<protein>
    <submittedName>
        <fullName evidence="8">AmmeMemoRadiSam system radical SAM enzyme</fullName>
    </submittedName>
</protein>
<dbReference type="GO" id="GO:0051539">
    <property type="term" value="F:4 iron, 4 sulfur cluster binding"/>
    <property type="evidence" value="ECO:0007669"/>
    <property type="project" value="UniProtKB-KW"/>
</dbReference>
<dbReference type="SUPFAM" id="SSF102114">
    <property type="entry name" value="Radical SAM enzymes"/>
    <property type="match status" value="1"/>
</dbReference>
<dbReference type="SFLD" id="SFLDS00029">
    <property type="entry name" value="Radical_SAM"/>
    <property type="match status" value="1"/>
</dbReference>
<dbReference type="PIRSF" id="PIRSF004869">
    <property type="entry name" value="PflX_prd"/>
    <property type="match status" value="1"/>
</dbReference>
<dbReference type="InterPro" id="IPR027596">
    <property type="entry name" value="AmmeMemoSam_rS"/>
</dbReference>
<dbReference type="NCBIfam" id="TIGR04337">
    <property type="entry name" value="AmmeMemoSam_rS"/>
    <property type="match status" value="1"/>
</dbReference>
<organism evidence="8">
    <name type="scientific">Candidatus Fermentithermobacillus carboniphilus</name>
    <dbReference type="NCBI Taxonomy" id="3085328"/>
    <lineage>
        <taxon>Bacteria</taxon>
        <taxon>Bacillati</taxon>
        <taxon>Bacillota</taxon>
        <taxon>Candidatus Fermentithermobacillia</taxon>
        <taxon>Candidatus Fermentithermobacillales</taxon>
        <taxon>Candidatus Fermentithermobacillaceae</taxon>
        <taxon>Candidatus Fermentithermobacillus</taxon>
    </lineage>
</organism>
<dbReference type="SFLD" id="SFLDG01101">
    <property type="entry name" value="Uncharacterised_Radical_SAM_Su"/>
    <property type="match status" value="1"/>
</dbReference>
<evidence type="ECO:0000256" key="3">
    <source>
        <dbReference type="ARBA" id="ARBA00022723"/>
    </source>
</evidence>
<dbReference type="Pfam" id="PF04055">
    <property type="entry name" value="Radical_SAM"/>
    <property type="match status" value="1"/>
</dbReference>
<keyword evidence="3 6" id="KW-0479">Metal-binding</keyword>
<dbReference type="InterPro" id="IPR058240">
    <property type="entry name" value="rSAM_sf"/>
</dbReference>
<proteinExistence type="predicted"/>
<evidence type="ECO:0000256" key="2">
    <source>
        <dbReference type="ARBA" id="ARBA00022691"/>
    </source>
</evidence>
<name>A0AAT9LCP6_9FIRM</name>
<dbReference type="GO" id="GO:0046872">
    <property type="term" value="F:metal ion binding"/>
    <property type="evidence" value="ECO:0007669"/>
    <property type="project" value="UniProtKB-KW"/>
</dbReference>
<keyword evidence="1" id="KW-0004">4Fe-4S</keyword>
<feature type="binding site" evidence="6">
    <location>
        <position position="89"/>
    </location>
    <ligand>
        <name>[4Fe-4S] cluster</name>
        <dbReference type="ChEBI" id="CHEBI:49883"/>
        <note>4Fe-4S-S-AdoMet</note>
    </ligand>
</feature>
<dbReference type="PROSITE" id="PS51918">
    <property type="entry name" value="RADICAL_SAM"/>
    <property type="match status" value="1"/>
</dbReference>
<reference evidence="8" key="2">
    <citation type="journal article" date="2023" name="Biology">
        <title>Prokaryotic Life Associated with Coal-Fire Gas Vents Revealed by Metagenomics.</title>
        <authorList>
            <person name="Kadnikov V.V."/>
            <person name="Mardanov A.V."/>
            <person name="Beletsky A.V."/>
            <person name="Karnachuk O.V."/>
            <person name="Ravin N.V."/>
        </authorList>
    </citation>
    <scope>NUCLEOTIDE SEQUENCE</scope>
    <source>
        <strain evidence="8">Bu02</strain>
    </source>
</reference>
<dbReference type="AlphaFoldDB" id="A0AAT9LCP6"/>
<dbReference type="PANTHER" id="PTHR30352:SF5">
    <property type="entry name" value="PYRUVATE FORMATE-LYASE 1-ACTIVATING ENZYME"/>
    <property type="match status" value="1"/>
</dbReference>
<dbReference type="InterPro" id="IPR007197">
    <property type="entry name" value="rSAM"/>
</dbReference>
<accession>A0AAT9LCP6</accession>
<keyword evidence="4 6" id="KW-0408">Iron</keyword>
<evidence type="ECO:0000256" key="4">
    <source>
        <dbReference type="ARBA" id="ARBA00023004"/>
    </source>
</evidence>
<evidence type="ECO:0000313" key="8">
    <source>
        <dbReference type="EMBL" id="QUL97665.1"/>
    </source>
</evidence>
<feature type="binding site" evidence="6">
    <location>
        <position position="82"/>
    </location>
    <ligand>
        <name>[4Fe-4S] cluster</name>
        <dbReference type="ChEBI" id="CHEBI:49883"/>
        <note>4Fe-4S-S-AdoMet</note>
    </ligand>
</feature>
<reference evidence="8" key="1">
    <citation type="submission" date="2020-10" db="EMBL/GenBank/DDBJ databases">
        <authorList>
            <person name="Kadnikov V."/>
            <person name="Beletsky A.V."/>
            <person name="Mardanov A.V."/>
            <person name="Karnachuk O.V."/>
            <person name="Ravin N.V."/>
        </authorList>
    </citation>
    <scope>NUCLEOTIDE SEQUENCE</scope>
    <source>
        <strain evidence="8">Bu02</strain>
    </source>
</reference>
<evidence type="ECO:0000259" key="7">
    <source>
        <dbReference type="PROSITE" id="PS51918"/>
    </source>
</evidence>
<dbReference type="InterPro" id="IPR034457">
    <property type="entry name" value="Organic_radical-activating"/>
</dbReference>
<sequence>MKEARHWEGLSDGKVRCILCPNTCVILPGGQGVCRVRENREGKLYSRAYGRVTSIGLDPVEKKPLYHFHPGGLVLSIGTYGCNFSCEFCQNWHISQMNPEYTMLSPDDVVKLALGHRKRYENTVGIAYTYNEPTVWWEFVYECARKAKEAGLSNVLVTNGYIAEGPLEELLPYIDALNIDVKAWKEDFYKRVVHGRLDPVLKTVEKSLESSWVEVTYLVIPGENDSEEDVRAMSSWLKSLSPAIPLHLSRYFPAYRFARPPTPVKTLERLREVAMENLYYVYVGNVWKKGYADTFCPECGEVLLERGALQLEASHLKDGLCPACNRPLDVKGAIWSP</sequence>
<feature type="binding site" evidence="6">
    <location>
        <position position="86"/>
    </location>
    <ligand>
        <name>[4Fe-4S] cluster</name>
        <dbReference type="ChEBI" id="CHEBI:49883"/>
        <note>4Fe-4S-S-AdoMet</note>
    </ligand>
</feature>
<keyword evidence="5 6" id="KW-0411">Iron-sulfur</keyword>
<evidence type="ECO:0000256" key="5">
    <source>
        <dbReference type="ARBA" id="ARBA00023014"/>
    </source>
</evidence>
<feature type="domain" description="Radical SAM core" evidence="7">
    <location>
        <begin position="67"/>
        <end position="285"/>
    </location>
</feature>
<dbReference type="CDD" id="cd01335">
    <property type="entry name" value="Radical_SAM"/>
    <property type="match status" value="1"/>
</dbReference>
<dbReference type="PANTHER" id="PTHR30352">
    <property type="entry name" value="PYRUVATE FORMATE-LYASE-ACTIVATING ENZYME"/>
    <property type="match status" value="1"/>
</dbReference>
<keyword evidence="2 6" id="KW-0949">S-adenosyl-L-methionine</keyword>
<dbReference type="InterPro" id="IPR016431">
    <property type="entry name" value="Pyrv-formate_lyase-activ_prd"/>
</dbReference>
<evidence type="ECO:0000256" key="1">
    <source>
        <dbReference type="ARBA" id="ARBA00022485"/>
    </source>
</evidence>
<dbReference type="Gene3D" id="3.20.20.70">
    <property type="entry name" value="Aldolase class I"/>
    <property type="match status" value="1"/>
</dbReference>